<keyword evidence="2" id="KW-0547">Nucleotide-binding</keyword>
<reference evidence="5 6" key="1">
    <citation type="submission" date="2017-08" db="EMBL/GenBank/DDBJ databases">
        <title>Draft genome sequences of 64 type strains of genus Staph aureus.</title>
        <authorList>
            <person name="Cole K."/>
            <person name="Golubchik T."/>
            <person name="Russell J."/>
            <person name="Foster D."/>
            <person name="Llewelyn M."/>
            <person name="Wilson D."/>
            <person name="Crook D."/>
            <person name="Paul J."/>
        </authorList>
    </citation>
    <scope>NUCLEOTIDE SEQUENCE [LARGE SCALE GENOMIC DNA]</scope>
    <source>
        <strain evidence="5 6">DSM 29875</strain>
    </source>
</reference>
<sequence length="284" mass="32256">MHRLLEVKHLNKSFKNSEFALQDVSFEVDPGEVVAFIGKNGSGKSTTLSTAIGNVPKDSGEVRFFGETINEDDYEYKNDVGVVFDTVKLPKKLKVVDIEKIMQQMYRNWESETFWKYIEEFELPRKQKVESYSRGMSMKLSLAIALSHHSRLLLLDEATAGIDVSGREQVLEILEDCKEQGVGMVISSHIVEDLEYIADRLIFMRQGEIVLTVSKSELMEHYYVVKGDQEAYAQVPRAQIIAQRERRGKIEALVKGTVETDGISCESLHSIDDATKILMRGERV</sequence>
<dbReference type="GO" id="GO:0016887">
    <property type="term" value="F:ATP hydrolysis activity"/>
    <property type="evidence" value="ECO:0007669"/>
    <property type="project" value="InterPro"/>
</dbReference>
<evidence type="ECO:0000259" key="4">
    <source>
        <dbReference type="PROSITE" id="PS50893"/>
    </source>
</evidence>
<dbReference type="GeneID" id="98298357"/>
<organism evidence="5 6">
    <name type="scientific">Staphylococcus argensis</name>
    <dbReference type="NCBI Taxonomy" id="1607738"/>
    <lineage>
        <taxon>Bacteria</taxon>
        <taxon>Bacillati</taxon>
        <taxon>Bacillota</taxon>
        <taxon>Bacilli</taxon>
        <taxon>Bacillales</taxon>
        <taxon>Staphylococcaceae</taxon>
        <taxon>Staphylococcus</taxon>
    </lineage>
</organism>
<evidence type="ECO:0000256" key="3">
    <source>
        <dbReference type="ARBA" id="ARBA00022840"/>
    </source>
</evidence>
<accession>A0A2K4FCA3</accession>
<dbReference type="SMART" id="SM00382">
    <property type="entry name" value="AAA"/>
    <property type="match status" value="1"/>
</dbReference>
<comment type="caution">
    <text evidence="5">The sequence shown here is derived from an EMBL/GenBank/DDBJ whole genome shotgun (WGS) entry which is preliminary data.</text>
</comment>
<evidence type="ECO:0000313" key="5">
    <source>
        <dbReference type="EMBL" id="POA08984.1"/>
    </source>
</evidence>
<evidence type="ECO:0000256" key="1">
    <source>
        <dbReference type="ARBA" id="ARBA00022448"/>
    </source>
</evidence>
<proteinExistence type="predicted"/>
<feature type="domain" description="ABC transporter" evidence="4">
    <location>
        <begin position="5"/>
        <end position="231"/>
    </location>
</feature>
<evidence type="ECO:0000313" key="6">
    <source>
        <dbReference type="Proteomes" id="UP000242712"/>
    </source>
</evidence>
<dbReference type="PANTHER" id="PTHR42939">
    <property type="entry name" value="ABC TRANSPORTER ATP-BINDING PROTEIN ALBC-RELATED"/>
    <property type="match status" value="1"/>
</dbReference>
<dbReference type="InterPro" id="IPR003593">
    <property type="entry name" value="AAA+_ATPase"/>
</dbReference>
<evidence type="ECO:0000256" key="2">
    <source>
        <dbReference type="ARBA" id="ARBA00022741"/>
    </source>
</evidence>
<dbReference type="OrthoDB" id="9804819at2"/>
<dbReference type="Pfam" id="PF00005">
    <property type="entry name" value="ABC_tran"/>
    <property type="match status" value="1"/>
</dbReference>
<dbReference type="Proteomes" id="UP000242712">
    <property type="component" value="Unassembled WGS sequence"/>
</dbReference>
<dbReference type="InterPro" id="IPR051782">
    <property type="entry name" value="ABC_Transporter_VariousFunc"/>
</dbReference>
<keyword evidence="3 5" id="KW-0067">ATP-binding</keyword>
<protein>
    <submittedName>
        <fullName evidence="5">ABC transporter ATP-binding protein</fullName>
    </submittedName>
</protein>
<keyword evidence="1" id="KW-0813">Transport</keyword>
<dbReference type="InterPro" id="IPR027417">
    <property type="entry name" value="P-loop_NTPase"/>
</dbReference>
<dbReference type="PROSITE" id="PS50893">
    <property type="entry name" value="ABC_TRANSPORTER_2"/>
    <property type="match status" value="1"/>
</dbReference>
<dbReference type="CDD" id="cd03230">
    <property type="entry name" value="ABC_DR_subfamily_A"/>
    <property type="match status" value="1"/>
</dbReference>
<dbReference type="InterPro" id="IPR003439">
    <property type="entry name" value="ABC_transporter-like_ATP-bd"/>
</dbReference>
<dbReference type="GO" id="GO:0005524">
    <property type="term" value="F:ATP binding"/>
    <property type="evidence" value="ECO:0007669"/>
    <property type="project" value="UniProtKB-KW"/>
</dbReference>
<dbReference type="RefSeq" id="WP_103371932.1">
    <property type="nucleotide sequence ID" value="NZ_CBCRVO010000002.1"/>
</dbReference>
<gene>
    <name evidence="5" type="ORF">CD039_08335</name>
</gene>
<dbReference type="PANTHER" id="PTHR42939:SF3">
    <property type="entry name" value="ABC TRANSPORTER ATP-BINDING COMPONENT"/>
    <property type="match status" value="1"/>
</dbReference>
<dbReference type="EMBL" id="PPPX01000011">
    <property type="protein sequence ID" value="POA08984.1"/>
    <property type="molecule type" value="Genomic_DNA"/>
</dbReference>
<name>A0A2K4FCA3_9STAP</name>
<keyword evidence="6" id="KW-1185">Reference proteome</keyword>
<dbReference type="SUPFAM" id="SSF52540">
    <property type="entry name" value="P-loop containing nucleoside triphosphate hydrolases"/>
    <property type="match status" value="1"/>
</dbReference>
<dbReference type="AlphaFoldDB" id="A0A2K4FCA3"/>
<dbReference type="Gene3D" id="3.40.50.300">
    <property type="entry name" value="P-loop containing nucleotide triphosphate hydrolases"/>
    <property type="match status" value="1"/>
</dbReference>